<dbReference type="Proteomes" id="UP000554482">
    <property type="component" value="Unassembled WGS sequence"/>
</dbReference>
<gene>
    <name evidence="2" type="ORF">FRX31_008833</name>
</gene>
<dbReference type="AlphaFoldDB" id="A0A7J6WVY0"/>
<evidence type="ECO:0000259" key="1">
    <source>
        <dbReference type="Pfam" id="PF13456"/>
    </source>
</evidence>
<dbReference type="GO" id="GO:0004523">
    <property type="term" value="F:RNA-DNA hybrid ribonuclease activity"/>
    <property type="evidence" value="ECO:0007669"/>
    <property type="project" value="InterPro"/>
</dbReference>
<dbReference type="GO" id="GO:0003676">
    <property type="term" value="F:nucleic acid binding"/>
    <property type="evidence" value="ECO:0007669"/>
    <property type="project" value="InterPro"/>
</dbReference>
<dbReference type="InterPro" id="IPR002156">
    <property type="entry name" value="RNaseH_domain"/>
</dbReference>
<organism evidence="2 3">
    <name type="scientific">Thalictrum thalictroides</name>
    <name type="common">Rue-anemone</name>
    <name type="synonym">Anemone thalictroides</name>
    <dbReference type="NCBI Taxonomy" id="46969"/>
    <lineage>
        <taxon>Eukaryota</taxon>
        <taxon>Viridiplantae</taxon>
        <taxon>Streptophyta</taxon>
        <taxon>Embryophyta</taxon>
        <taxon>Tracheophyta</taxon>
        <taxon>Spermatophyta</taxon>
        <taxon>Magnoliopsida</taxon>
        <taxon>Ranunculales</taxon>
        <taxon>Ranunculaceae</taxon>
        <taxon>Thalictroideae</taxon>
        <taxon>Thalictrum</taxon>
    </lineage>
</organism>
<keyword evidence="3" id="KW-1185">Reference proteome</keyword>
<evidence type="ECO:0000313" key="2">
    <source>
        <dbReference type="EMBL" id="KAF5201581.1"/>
    </source>
</evidence>
<sequence>MISIQMEAKLQEGIELGAIRIRADASFQKISKAGAVVAVVYTQDGSVRCLQCAHKRLKADFAYEAEIQRIDIAVKLTRMLNLTKIVMESDCKLLMEALEEGGQCIDWRNSAIFSDVLAYFSFIVFSWI</sequence>
<dbReference type="InterPro" id="IPR036397">
    <property type="entry name" value="RNaseH_sf"/>
</dbReference>
<comment type="caution">
    <text evidence="2">The sequence shown here is derived from an EMBL/GenBank/DDBJ whole genome shotgun (WGS) entry which is preliminary data.</text>
</comment>
<proteinExistence type="predicted"/>
<accession>A0A7J6WVY0</accession>
<protein>
    <recommendedName>
        <fullName evidence="1">RNase H type-1 domain-containing protein</fullName>
    </recommendedName>
</protein>
<name>A0A7J6WVY0_THATH</name>
<feature type="domain" description="RNase H type-1" evidence="1">
    <location>
        <begin position="23"/>
        <end position="103"/>
    </location>
</feature>
<dbReference type="EMBL" id="JABWDY010009226">
    <property type="protein sequence ID" value="KAF5201581.1"/>
    <property type="molecule type" value="Genomic_DNA"/>
</dbReference>
<dbReference type="Gene3D" id="3.30.420.10">
    <property type="entry name" value="Ribonuclease H-like superfamily/Ribonuclease H"/>
    <property type="match status" value="1"/>
</dbReference>
<dbReference type="Pfam" id="PF13456">
    <property type="entry name" value="RVT_3"/>
    <property type="match status" value="1"/>
</dbReference>
<evidence type="ECO:0000313" key="3">
    <source>
        <dbReference type="Proteomes" id="UP000554482"/>
    </source>
</evidence>
<reference evidence="2 3" key="1">
    <citation type="submission" date="2020-06" db="EMBL/GenBank/DDBJ databases">
        <title>Transcriptomic and genomic resources for Thalictrum thalictroides and T. hernandezii: Facilitating candidate gene discovery in an emerging model plant lineage.</title>
        <authorList>
            <person name="Arias T."/>
            <person name="Riano-Pachon D.M."/>
            <person name="Di Stilio V.S."/>
        </authorList>
    </citation>
    <scope>NUCLEOTIDE SEQUENCE [LARGE SCALE GENOMIC DNA]</scope>
    <source>
        <strain evidence="3">cv. WT478/WT964</strain>
        <tissue evidence="2">Leaves</tissue>
    </source>
</reference>